<keyword evidence="2" id="KW-1185">Reference proteome</keyword>
<dbReference type="EMBL" id="KN404212">
    <property type="protein sequence ID" value="KHG15627.1"/>
    <property type="molecule type" value="Genomic_DNA"/>
</dbReference>
<organism evidence="1 2">
    <name type="scientific">Gossypium arboreum</name>
    <name type="common">Tree cotton</name>
    <name type="synonym">Gossypium nanking</name>
    <dbReference type="NCBI Taxonomy" id="29729"/>
    <lineage>
        <taxon>Eukaryota</taxon>
        <taxon>Viridiplantae</taxon>
        <taxon>Streptophyta</taxon>
        <taxon>Embryophyta</taxon>
        <taxon>Tracheophyta</taxon>
        <taxon>Spermatophyta</taxon>
        <taxon>Magnoliopsida</taxon>
        <taxon>eudicotyledons</taxon>
        <taxon>Gunneridae</taxon>
        <taxon>Pentapetalae</taxon>
        <taxon>rosids</taxon>
        <taxon>malvids</taxon>
        <taxon>Malvales</taxon>
        <taxon>Malvaceae</taxon>
        <taxon>Malvoideae</taxon>
        <taxon>Gossypium</taxon>
    </lineage>
</organism>
<dbReference type="PANTHER" id="PTHR31325">
    <property type="entry name" value="OS01G0798800 PROTEIN-RELATED"/>
    <property type="match status" value="1"/>
</dbReference>
<evidence type="ECO:0000313" key="1">
    <source>
        <dbReference type="EMBL" id="KHG15627.1"/>
    </source>
</evidence>
<dbReference type="InterPro" id="IPR025315">
    <property type="entry name" value="DUF4220"/>
</dbReference>
<dbReference type="OMA" id="TWNEWAL"/>
<dbReference type="Pfam" id="PF13968">
    <property type="entry name" value="DUF4220"/>
    <property type="match status" value="1"/>
</dbReference>
<dbReference type="Proteomes" id="UP000032142">
    <property type="component" value="Unassembled WGS sequence"/>
</dbReference>
<gene>
    <name evidence="1" type="ORF">F383_22236</name>
</gene>
<evidence type="ECO:0000313" key="2">
    <source>
        <dbReference type="Proteomes" id="UP000032142"/>
    </source>
</evidence>
<dbReference type="OrthoDB" id="1689146at2759"/>
<sequence>MIPTIVGSLILVKKSRKMMEVFSPSLMKLWKEWELRAMVITSLVVQILLISLGKRRKSSFERRVRAAVWCSYLLADSVATIGLGILTNDLADIYDTGGALDLSTELKATWAPFLLLHLGGPDAITAYSLEDNQLWLRHLFGLIVQTIVTIYIFFMAWTGSLLSKLTIPMIAAGSIKYAERTWTLWRASAGELRDSMLSSPDPGPNYPKLMDEYSLRKFEGFLVTIEEVKEDAQELDITAPGRTTSDQHNIIKATVMFQTFKRLFADLILSFKDKEKSQHLFEDPNMSSEDAFDVVAIELGFMYDLLYTKAKVNYTRFGLVCRFTTVLLTCLALGLFSNDDLKKYEKADVYITFLLLVVAILLEICAALLLLCSDQTSHWLIKNNKTFIIRVTRCLTSLFDQKRWSGRISQYSLLSHCLEERPGFKILEKVQLMWPPRSHVEFNGSLRETIFSYVKAKFEAQKGKVGSNLRDLCRQRGKSILQKYEDKFPAKLELEWSIDVDFDQSILIWHIATDICYNSDLQSDTKIGQCREASLLISNYLIYLLLFYPRMLPSGIGLIRFRDTDAEARRFFKERQASSGAKQVNKITKYCRKLLRAWRFFKGRLFSYRTHQLTSVENACSMLVKVKTDVYPSKVKGDQSKSVLFDACKLASTLKGISDEKVKWEMIREIWLEMLTYAASQCGGTQHADQLIRGGELLTHVWLLMAHFGITEQLQISKGHARALLSAN</sequence>
<dbReference type="InterPro" id="IPR007658">
    <property type="entry name" value="DUF594"/>
</dbReference>
<reference evidence="2" key="1">
    <citation type="submission" date="2014-09" db="EMBL/GenBank/DDBJ databases">
        <authorList>
            <person name="Mudge J."/>
            <person name="Ramaraj T."/>
            <person name="Lindquist I.E."/>
            <person name="Bharti A.K."/>
            <person name="Sundararajan A."/>
            <person name="Cameron C.T."/>
            <person name="Woodward J.E."/>
            <person name="May G.D."/>
            <person name="Brubaker C."/>
            <person name="Broadhvest J."/>
            <person name="Wilkins T.A."/>
        </authorList>
    </citation>
    <scope>NUCLEOTIDE SEQUENCE</scope>
    <source>
        <strain evidence="2">cv. AKA8401</strain>
    </source>
</reference>
<name>A0A0B0NSJ2_GOSAR</name>
<dbReference type="AlphaFoldDB" id="A0A0B0NSJ2"/>
<protein>
    <submittedName>
        <fullName evidence="1">Uncharacterized protein</fullName>
    </submittedName>
</protein>
<accession>A0A0B0NSJ2</accession>
<proteinExistence type="predicted"/>
<dbReference type="Pfam" id="PF04578">
    <property type="entry name" value="DUF594"/>
    <property type="match status" value="1"/>
</dbReference>
<dbReference type="KEGG" id="gab:108459569"/>